<dbReference type="EMBL" id="BMRB01000001">
    <property type="protein sequence ID" value="GGS25103.1"/>
    <property type="molecule type" value="Genomic_DNA"/>
</dbReference>
<accession>A0A918L9Z0</accession>
<gene>
    <name evidence="1" type="ORF">GCM10010171_17940</name>
</gene>
<proteinExistence type="predicted"/>
<dbReference type="AlphaFoldDB" id="A0A918L9Z0"/>
<organism evidence="1 2">
    <name type="scientific">Actinokineospora fastidiosa</name>
    <dbReference type="NCBI Taxonomy" id="1816"/>
    <lineage>
        <taxon>Bacteria</taxon>
        <taxon>Bacillati</taxon>
        <taxon>Actinomycetota</taxon>
        <taxon>Actinomycetes</taxon>
        <taxon>Pseudonocardiales</taxon>
        <taxon>Pseudonocardiaceae</taxon>
        <taxon>Actinokineospora</taxon>
    </lineage>
</organism>
<reference evidence="1" key="1">
    <citation type="journal article" date="2014" name="Int. J. Syst. Evol. Microbiol.">
        <title>Complete genome sequence of Corynebacterium casei LMG S-19264T (=DSM 44701T), isolated from a smear-ripened cheese.</title>
        <authorList>
            <consortium name="US DOE Joint Genome Institute (JGI-PGF)"/>
            <person name="Walter F."/>
            <person name="Albersmeier A."/>
            <person name="Kalinowski J."/>
            <person name="Ruckert C."/>
        </authorList>
    </citation>
    <scope>NUCLEOTIDE SEQUENCE</scope>
    <source>
        <strain evidence="1">JCM 3276</strain>
    </source>
</reference>
<evidence type="ECO:0000313" key="2">
    <source>
        <dbReference type="Proteomes" id="UP000660680"/>
    </source>
</evidence>
<evidence type="ECO:0000313" key="1">
    <source>
        <dbReference type="EMBL" id="GGS25103.1"/>
    </source>
</evidence>
<reference evidence="1" key="2">
    <citation type="submission" date="2020-09" db="EMBL/GenBank/DDBJ databases">
        <authorList>
            <person name="Sun Q."/>
            <person name="Ohkuma M."/>
        </authorList>
    </citation>
    <scope>NUCLEOTIDE SEQUENCE</scope>
    <source>
        <strain evidence="1">JCM 3276</strain>
    </source>
</reference>
<name>A0A918L9Z0_9PSEU</name>
<comment type="caution">
    <text evidence="1">The sequence shown here is derived from an EMBL/GenBank/DDBJ whole genome shotgun (WGS) entry which is preliminary data.</text>
</comment>
<keyword evidence="2" id="KW-1185">Reference proteome</keyword>
<sequence length="65" mass="7406">MTQMTWFNVASNPVRIAGTATVTIVESSITRKKQAHNAANPTHGRSRAITADQRLSWRWNIRWTL</sequence>
<dbReference type="Proteomes" id="UP000660680">
    <property type="component" value="Unassembled WGS sequence"/>
</dbReference>
<protein>
    <submittedName>
        <fullName evidence="1">Uncharacterized protein</fullName>
    </submittedName>
</protein>